<keyword evidence="2" id="KW-0723">Serine/threonine-protein kinase</keyword>
<dbReference type="EMBL" id="BSYR01000004">
    <property type="protein sequence ID" value="GMI66354.1"/>
    <property type="molecule type" value="Genomic_DNA"/>
</dbReference>
<evidence type="ECO:0000256" key="10">
    <source>
        <dbReference type="ARBA" id="ARBA00022989"/>
    </source>
</evidence>
<dbReference type="GO" id="GO:0005524">
    <property type="term" value="F:ATP binding"/>
    <property type="evidence" value="ECO:0007669"/>
    <property type="project" value="UniProtKB-KW"/>
</dbReference>
<evidence type="ECO:0000256" key="2">
    <source>
        <dbReference type="ARBA" id="ARBA00022527"/>
    </source>
</evidence>
<dbReference type="PROSITE" id="PS50011">
    <property type="entry name" value="PROTEIN_KINASE_DOM"/>
    <property type="match status" value="1"/>
</dbReference>
<comment type="caution">
    <text evidence="18">The sequence shown here is derived from an EMBL/GenBank/DDBJ whole genome shotgun (WGS) entry which is preliminary data.</text>
</comment>
<gene>
    <name evidence="18" type="ORF">HRI_000304700</name>
</gene>
<dbReference type="PANTHER" id="PTHR27005:SF280">
    <property type="entry name" value="WALL-ASSOCIATED RECEPTOR KINASE-LIKE 8"/>
    <property type="match status" value="1"/>
</dbReference>
<protein>
    <recommendedName>
        <fullName evidence="17">Protein kinase domain-containing protein</fullName>
    </recommendedName>
</protein>
<evidence type="ECO:0000256" key="11">
    <source>
        <dbReference type="ARBA" id="ARBA00023136"/>
    </source>
</evidence>
<keyword evidence="8" id="KW-0418">Kinase</keyword>
<dbReference type="SUPFAM" id="SSF56112">
    <property type="entry name" value="Protein kinase-like (PK-like)"/>
    <property type="match status" value="1"/>
</dbReference>
<evidence type="ECO:0000313" key="18">
    <source>
        <dbReference type="EMBL" id="GMI66354.1"/>
    </source>
</evidence>
<dbReference type="Gene3D" id="2.10.25.10">
    <property type="entry name" value="Laminin"/>
    <property type="match status" value="1"/>
</dbReference>
<dbReference type="Proteomes" id="UP001165190">
    <property type="component" value="Unassembled WGS sequence"/>
</dbReference>
<evidence type="ECO:0000256" key="15">
    <source>
        <dbReference type="ARBA" id="ARBA00047951"/>
    </source>
</evidence>
<keyword evidence="13" id="KW-0325">Glycoprotein</keyword>
<keyword evidence="9" id="KW-0067">ATP-binding</keyword>
<organism evidence="18 19">
    <name type="scientific">Hibiscus trionum</name>
    <name type="common">Flower of an hour</name>
    <dbReference type="NCBI Taxonomy" id="183268"/>
    <lineage>
        <taxon>Eukaryota</taxon>
        <taxon>Viridiplantae</taxon>
        <taxon>Streptophyta</taxon>
        <taxon>Embryophyta</taxon>
        <taxon>Tracheophyta</taxon>
        <taxon>Spermatophyta</taxon>
        <taxon>Magnoliopsida</taxon>
        <taxon>eudicotyledons</taxon>
        <taxon>Gunneridae</taxon>
        <taxon>Pentapetalae</taxon>
        <taxon>rosids</taxon>
        <taxon>malvids</taxon>
        <taxon>Malvales</taxon>
        <taxon>Malvaceae</taxon>
        <taxon>Malvoideae</taxon>
        <taxon>Hibiscus</taxon>
    </lineage>
</organism>
<comment type="catalytic activity">
    <reaction evidence="14">
        <text>L-seryl-[protein] + ATP = O-phospho-L-seryl-[protein] + ADP + H(+)</text>
        <dbReference type="Rhea" id="RHEA:17989"/>
        <dbReference type="Rhea" id="RHEA-COMP:9863"/>
        <dbReference type="Rhea" id="RHEA-COMP:11604"/>
        <dbReference type="ChEBI" id="CHEBI:15378"/>
        <dbReference type="ChEBI" id="CHEBI:29999"/>
        <dbReference type="ChEBI" id="CHEBI:30616"/>
        <dbReference type="ChEBI" id="CHEBI:83421"/>
        <dbReference type="ChEBI" id="CHEBI:456216"/>
    </reaction>
</comment>
<evidence type="ECO:0000256" key="6">
    <source>
        <dbReference type="ARBA" id="ARBA00022729"/>
    </source>
</evidence>
<evidence type="ECO:0000256" key="1">
    <source>
        <dbReference type="ARBA" id="ARBA00004479"/>
    </source>
</evidence>
<comment type="catalytic activity">
    <reaction evidence="15">
        <text>L-threonyl-[protein] + ATP = O-phospho-L-threonyl-[protein] + ADP + H(+)</text>
        <dbReference type="Rhea" id="RHEA:46608"/>
        <dbReference type="Rhea" id="RHEA-COMP:11060"/>
        <dbReference type="Rhea" id="RHEA-COMP:11605"/>
        <dbReference type="ChEBI" id="CHEBI:15378"/>
        <dbReference type="ChEBI" id="CHEBI:30013"/>
        <dbReference type="ChEBI" id="CHEBI:30616"/>
        <dbReference type="ChEBI" id="CHEBI:61977"/>
        <dbReference type="ChEBI" id="CHEBI:456216"/>
    </reaction>
</comment>
<dbReference type="GO" id="GO:0004674">
    <property type="term" value="F:protein serine/threonine kinase activity"/>
    <property type="evidence" value="ECO:0007669"/>
    <property type="project" value="UniProtKB-KW"/>
</dbReference>
<proteinExistence type="predicted"/>
<dbReference type="InterPro" id="IPR001245">
    <property type="entry name" value="Ser-Thr/Tyr_kinase_cat_dom"/>
</dbReference>
<evidence type="ECO:0000256" key="8">
    <source>
        <dbReference type="ARBA" id="ARBA00022777"/>
    </source>
</evidence>
<evidence type="ECO:0000256" key="16">
    <source>
        <dbReference type="SAM" id="Phobius"/>
    </source>
</evidence>
<evidence type="ECO:0000256" key="13">
    <source>
        <dbReference type="ARBA" id="ARBA00023180"/>
    </source>
</evidence>
<evidence type="ECO:0000256" key="9">
    <source>
        <dbReference type="ARBA" id="ARBA00022840"/>
    </source>
</evidence>
<feature type="domain" description="Protein kinase" evidence="17">
    <location>
        <begin position="380"/>
        <end position="463"/>
    </location>
</feature>
<dbReference type="GO" id="GO:0030247">
    <property type="term" value="F:polysaccharide binding"/>
    <property type="evidence" value="ECO:0007669"/>
    <property type="project" value="InterPro"/>
</dbReference>
<dbReference type="InterPro" id="IPR025287">
    <property type="entry name" value="WAK_GUB"/>
</dbReference>
<keyword evidence="12" id="KW-1015">Disulfide bond</keyword>
<dbReference type="InterPro" id="IPR011009">
    <property type="entry name" value="Kinase-like_dom_sf"/>
</dbReference>
<keyword evidence="4" id="KW-0808">Transferase</keyword>
<dbReference type="PANTHER" id="PTHR27005">
    <property type="entry name" value="WALL-ASSOCIATED RECEPTOR KINASE-LIKE 21"/>
    <property type="match status" value="1"/>
</dbReference>
<dbReference type="Pfam" id="PF07714">
    <property type="entry name" value="PK_Tyr_Ser-Thr"/>
    <property type="match status" value="1"/>
</dbReference>
<dbReference type="GO" id="GO:0005886">
    <property type="term" value="C:plasma membrane"/>
    <property type="evidence" value="ECO:0007669"/>
    <property type="project" value="TreeGrafter"/>
</dbReference>
<feature type="transmembrane region" description="Helical" evidence="16">
    <location>
        <begin position="304"/>
        <end position="327"/>
    </location>
</feature>
<keyword evidence="7" id="KW-0547">Nucleotide-binding</keyword>
<keyword evidence="5 16" id="KW-0812">Transmembrane</keyword>
<evidence type="ECO:0000256" key="12">
    <source>
        <dbReference type="ARBA" id="ARBA00023157"/>
    </source>
</evidence>
<reference evidence="18" key="1">
    <citation type="submission" date="2023-05" db="EMBL/GenBank/DDBJ databases">
        <title>Genome and transcriptome analyses reveal genes involved in the formation of fine ridges on petal epidermal cells in Hibiscus trionum.</title>
        <authorList>
            <person name="Koshimizu S."/>
            <person name="Masuda S."/>
            <person name="Ishii T."/>
            <person name="Shirasu K."/>
            <person name="Hoshino A."/>
            <person name="Arita M."/>
        </authorList>
    </citation>
    <scope>NUCLEOTIDE SEQUENCE</scope>
    <source>
        <strain evidence="18">Hamamatsu line</strain>
    </source>
</reference>
<evidence type="ECO:0000256" key="3">
    <source>
        <dbReference type="ARBA" id="ARBA00022553"/>
    </source>
</evidence>
<accession>A0A9W7GVG6</accession>
<name>A0A9W7GVG6_HIBTR</name>
<sequence>MLHQHQQLLQATAIPTAKPGCKGSCGKVSVPFPFRNGPDCSLDLWFEVTCNETSSLPTIVLKRINMEVLNFSYSREWYLDLRVKSPIISMNCLGRGTEDNHTVDLTGNLFLYSDTRNKFIAAGCNNRALMAGIEPKIVGCDSACMNDDTLFGTSNPNKTCNGTTCCETVIPSALDMFNATFEGVSEGCKLAFLADQLWLDFNLTNPYDLQTMEYVPAWVDWSVPFDYDLYYTVGIESRCSILESTVNNISMRCYCQPSFQGNLYLRGRCRDINECLDEHYYTSCGDETCVNKLGYNTCEGSKTWAIALGLGVRFGVLCLVIVGWLLYKFLKKRRQSKLKRKFFKRNGGLLLQQQVHSHEVSLEKTEIFTSKELDKATDNFNQNRVLSQGGQDTVFKRVLVDGRIVAVKKSKAMAAEKVDDFINEVAILSQINHRNVVKLLGCCLETDVPLLVYEFISNGTLSE</sequence>
<keyword evidence="6" id="KW-0732">Signal</keyword>
<keyword evidence="3" id="KW-0597">Phosphoprotein</keyword>
<evidence type="ECO:0000256" key="4">
    <source>
        <dbReference type="ARBA" id="ARBA00022679"/>
    </source>
</evidence>
<keyword evidence="11 16" id="KW-0472">Membrane</keyword>
<dbReference type="InterPro" id="IPR045274">
    <property type="entry name" value="WAK-like"/>
</dbReference>
<evidence type="ECO:0000313" key="19">
    <source>
        <dbReference type="Proteomes" id="UP001165190"/>
    </source>
</evidence>
<dbReference type="Gene3D" id="3.30.200.20">
    <property type="entry name" value="Phosphorylase Kinase, domain 1"/>
    <property type="match status" value="1"/>
</dbReference>
<keyword evidence="19" id="KW-1185">Reference proteome</keyword>
<evidence type="ECO:0000256" key="14">
    <source>
        <dbReference type="ARBA" id="ARBA00047558"/>
    </source>
</evidence>
<comment type="subcellular location">
    <subcellularLocation>
        <location evidence="1">Membrane</location>
        <topology evidence="1">Single-pass type I membrane protein</topology>
    </subcellularLocation>
</comment>
<dbReference type="AlphaFoldDB" id="A0A9W7GVG6"/>
<dbReference type="Pfam" id="PF13947">
    <property type="entry name" value="GUB_WAK_bind"/>
    <property type="match status" value="1"/>
</dbReference>
<dbReference type="InterPro" id="IPR000719">
    <property type="entry name" value="Prot_kinase_dom"/>
</dbReference>
<dbReference type="FunFam" id="3.30.200.20:FF:000043">
    <property type="entry name" value="Wall-associated receptor kinase 2"/>
    <property type="match status" value="1"/>
</dbReference>
<dbReference type="OrthoDB" id="4062651at2759"/>
<evidence type="ECO:0000256" key="7">
    <source>
        <dbReference type="ARBA" id="ARBA00022741"/>
    </source>
</evidence>
<evidence type="ECO:0000259" key="17">
    <source>
        <dbReference type="PROSITE" id="PS50011"/>
    </source>
</evidence>
<dbReference type="GO" id="GO:0007166">
    <property type="term" value="P:cell surface receptor signaling pathway"/>
    <property type="evidence" value="ECO:0007669"/>
    <property type="project" value="InterPro"/>
</dbReference>
<dbReference type="InterPro" id="IPR013695">
    <property type="entry name" value="WAK"/>
</dbReference>
<dbReference type="Pfam" id="PF08488">
    <property type="entry name" value="WAK"/>
    <property type="match status" value="1"/>
</dbReference>
<keyword evidence="10 16" id="KW-1133">Transmembrane helix</keyword>
<evidence type="ECO:0000256" key="5">
    <source>
        <dbReference type="ARBA" id="ARBA00022692"/>
    </source>
</evidence>